<comment type="caution">
    <text evidence="3">The sequence shown here is derived from an EMBL/GenBank/DDBJ whole genome shotgun (WGS) entry which is preliminary data.</text>
</comment>
<feature type="domain" description="Ubiquitin-like" evidence="2">
    <location>
        <begin position="213"/>
        <end position="289"/>
    </location>
</feature>
<keyword evidence="4" id="KW-1185">Reference proteome</keyword>
<dbReference type="InterPro" id="IPR000626">
    <property type="entry name" value="Ubiquitin-like_dom"/>
</dbReference>
<proteinExistence type="predicted"/>
<dbReference type="PROSITE" id="PS50053">
    <property type="entry name" value="UBIQUITIN_2"/>
    <property type="match status" value="1"/>
</dbReference>
<dbReference type="InterPro" id="IPR029071">
    <property type="entry name" value="Ubiquitin-like_domsf"/>
</dbReference>
<evidence type="ECO:0000259" key="2">
    <source>
        <dbReference type="PROSITE" id="PS50053"/>
    </source>
</evidence>
<protein>
    <recommendedName>
        <fullName evidence="2">Ubiquitin-like domain-containing protein</fullName>
    </recommendedName>
</protein>
<sequence>MRFWGCGRGARRRRYGGSRGPHDRGGDGGGGARAALRSGRQSCADGGHQGPTDRAADGHQDAALRSIRRNCGDGGDQGQTYQDRAGDGRQPAALGRGGSRCDSVRPLAVAAELSVSTPVRNKAGTSLFPSASCIKLGAEELATQEGKKRKISLLGFIEYKSELCKEQVGTFLFPSASCSKLGAKDLLPQGDKRQKITLPGCIEDKSELCKKQLQFTIKAWSGTSISVQRDIDRTTVRSLVESVCRKFGVPALDSYAVLEGKPLDSDDYLSHYSISQDSNVEIRLRLRAGKAKTFDEKFDIDETLMFYEVVLPPVLIKQGEAVPITSVKLFSYLSTCYLHEILKFVTGNHRKGWSFNGAFDSSDILFVQGRVFIGSVKVPFDADSCAKDYYKLYEIFSAKFSQYGYPIYFSHLLEYLRTCPAKGSSNTEAIIGFVTNHPCLEPYQDRMKKVMVLDNIIHRLSETELQNLIAALGTRKNWARKYLHGVPEMDGIYYFFNTVRADGTVDVNPLYEDNPMGCLHYSNNYMKHATNQVDAETLEAAYCLHFDEFFPDTLLNMALKLPQNEWVIALICNRLADKREKEREN</sequence>
<dbReference type="EMBL" id="CM029050">
    <property type="protein sequence ID" value="KAG2567469.1"/>
    <property type="molecule type" value="Genomic_DNA"/>
</dbReference>
<evidence type="ECO:0000256" key="1">
    <source>
        <dbReference type="SAM" id="MobiDB-lite"/>
    </source>
</evidence>
<dbReference type="Gene3D" id="3.10.20.90">
    <property type="entry name" value="Phosphatidylinositol 3-kinase Catalytic Subunit, Chain A, domain 1"/>
    <property type="match status" value="1"/>
</dbReference>
<dbReference type="EMBL" id="CM029050">
    <property type="protein sequence ID" value="KAG2567468.1"/>
    <property type="molecule type" value="Genomic_DNA"/>
</dbReference>
<feature type="region of interest" description="Disordered" evidence="1">
    <location>
        <begin position="1"/>
        <end position="100"/>
    </location>
</feature>
<accession>A0A8T0Q2Y5</accession>
<name>A0A8T0Q2Y5_PANVG</name>
<dbReference type="PANTHER" id="PTHR35161:SF20">
    <property type="entry name" value="UBIQUITIN-LIKE DOMAIN-CONTAINING PROTEIN"/>
    <property type="match status" value="1"/>
</dbReference>
<reference evidence="3" key="1">
    <citation type="submission" date="2020-05" db="EMBL/GenBank/DDBJ databases">
        <title>WGS assembly of Panicum virgatum.</title>
        <authorList>
            <person name="Lovell J.T."/>
            <person name="Jenkins J."/>
            <person name="Shu S."/>
            <person name="Juenger T.E."/>
            <person name="Schmutz J."/>
        </authorList>
    </citation>
    <scope>NUCLEOTIDE SEQUENCE</scope>
    <source>
        <strain evidence="3">AP13</strain>
    </source>
</reference>
<dbReference type="AlphaFoldDB" id="A0A8T0Q2Y5"/>
<evidence type="ECO:0000313" key="4">
    <source>
        <dbReference type="Proteomes" id="UP000823388"/>
    </source>
</evidence>
<evidence type="ECO:0000313" key="3">
    <source>
        <dbReference type="EMBL" id="KAG2567468.1"/>
    </source>
</evidence>
<gene>
    <name evidence="3" type="ORF">PVAP13_7NG357800</name>
</gene>
<organism evidence="3 4">
    <name type="scientific">Panicum virgatum</name>
    <name type="common">Blackwell switchgrass</name>
    <dbReference type="NCBI Taxonomy" id="38727"/>
    <lineage>
        <taxon>Eukaryota</taxon>
        <taxon>Viridiplantae</taxon>
        <taxon>Streptophyta</taxon>
        <taxon>Embryophyta</taxon>
        <taxon>Tracheophyta</taxon>
        <taxon>Spermatophyta</taxon>
        <taxon>Magnoliopsida</taxon>
        <taxon>Liliopsida</taxon>
        <taxon>Poales</taxon>
        <taxon>Poaceae</taxon>
        <taxon>PACMAD clade</taxon>
        <taxon>Panicoideae</taxon>
        <taxon>Panicodae</taxon>
        <taxon>Paniceae</taxon>
        <taxon>Panicinae</taxon>
        <taxon>Panicum</taxon>
        <taxon>Panicum sect. Hiantes</taxon>
    </lineage>
</organism>
<dbReference type="SUPFAM" id="SSF54236">
    <property type="entry name" value="Ubiquitin-like"/>
    <property type="match status" value="1"/>
</dbReference>
<dbReference type="PANTHER" id="PTHR35161">
    <property type="entry name" value="OS02G0303100 PROTEIN"/>
    <property type="match status" value="1"/>
</dbReference>
<dbReference type="OrthoDB" id="696839at2759"/>
<dbReference type="Proteomes" id="UP000823388">
    <property type="component" value="Chromosome 7N"/>
</dbReference>